<dbReference type="EMBL" id="JAUHGG010000003">
    <property type="protein sequence ID" value="MDS1821492.1"/>
    <property type="molecule type" value="Genomic_DNA"/>
</dbReference>
<dbReference type="AlphaFoldDB" id="A0AAW8PZ52"/>
<reference evidence="1" key="1">
    <citation type="submission" date="2023-06" db="EMBL/GenBank/DDBJ databases">
        <title>Genomic Diversity of Vibrio spp. and Metagenomic Analysis of Pathogens in Florida Gulf Coastal Waters Following Hurricane Ian.</title>
        <authorList>
            <person name="Brumfield K.D."/>
        </authorList>
    </citation>
    <scope>NUCLEOTIDE SEQUENCE</scope>
    <source>
        <strain evidence="1">WBS2B-138</strain>
    </source>
</reference>
<accession>A0AAW8PZ52</accession>
<protein>
    <recommendedName>
        <fullName evidence="3">Methyltransferase</fullName>
    </recommendedName>
</protein>
<name>A0AAW8PZ52_VIBPH</name>
<proteinExistence type="predicted"/>
<evidence type="ECO:0000313" key="2">
    <source>
        <dbReference type="Proteomes" id="UP001253193"/>
    </source>
</evidence>
<evidence type="ECO:0008006" key="3">
    <source>
        <dbReference type="Google" id="ProtNLM"/>
    </source>
</evidence>
<comment type="caution">
    <text evidence="1">The sequence shown here is derived from an EMBL/GenBank/DDBJ whole genome shotgun (WGS) entry which is preliminary data.</text>
</comment>
<dbReference type="RefSeq" id="WP_311020386.1">
    <property type="nucleotide sequence ID" value="NZ_JAUHGG010000003.1"/>
</dbReference>
<sequence length="295" mass="33363">MTNGNPPITKMGAEQILKAIDQREQAKHAARDLFASFPLQPAMPSYKPFESGEWRLESKDGEKSLAKDYFGIPVSSPTRALKKISGSDTGLWMSITAMELQSHTIHINSLVNIAEKKWREEGEPARIVIGGLGMGMYLVNCLHYLYERQIPANIHVIELSKDVPTILANSLEGYCHDLFTYSMEGYFSQEVDIIVGNILEIEPIEDVDYMYVDIWQDLASEKALPNSRQLVEKWKPKKYGYWCEEFDVAINGNQIAEELNLAQNYDDEKIVKACEVIFEANAEIPIAAVKAKKQI</sequence>
<evidence type="ECO:0000313" key="1">
    <source>
        <dbReference type="EMBL" id="MDS1821492.1"/>
    </source>
</evidence>
<gene>
    <name evidence="1" type="ORF">QX249_12540</name>
</gene>
<organism evidence="1 2">
    <name type="scientific">Vibrio parahaemolyticus</name>
    <dbReference type="NCBI Taxonomy" id="670"/>
    <lineage>
        <taxon>Bacteria</taxon>
        <taxon>Pseudomonadati</taxon>
        <taxon>Pseudomonadota</taxon>
        <taxon>Gammaproteobacteria</taxon>
        <taxon>Vibrionales</taxon>
        <taxon>Vibrionaceae</taxon>
        <taxon>Vibrio</taxon>
    </lineage>
</organism>
<dbReference type="Proteomes" id="UP001253193">
    <property type="component" value="Unassembled WGS sequence"/>
</dbReference>